<dbReference type="InterPro" id="IPR016032">
    <property type="entry name" value="Sig_transdc_resp-reg_C-effctor"/>
</dbReference>
<evidence type="ECO:0000313" key="5">
    <source>
        <dbReference type="EMBL" id="MDR7084124.1"/>
    </source>
</evidence>
<dbReference type="PANTHER" id="PTHR16305">
    <property type="entry name" value="TESTICULAR SOLUBLE ADENYLYL CYCLASE"/>
    <property type="match status" value="1"/>
</dbReference>
<accession>A0ABU1UG02</accession>
<gene>
    <name evidence="5" type="ORF">J2X01_003432</name>
</gene>
<evidence type="ECO:0000313" key="6">
    <source>
        <dbReference type="Proteomes" id="UP001252243"/>
    </source>
</evidence>
<keyword evidence="6" id="KW-1185">Reference proteome</keyword>
<dbReference type="InterPro" id="IPR011990">
    <property type="entry name" value="TPR-like_helical_dom_sf"/>
</dbReference>
<dbReference type="PROSITE" id="PS50043">
    <property type="entry name" value="HTH_LUXR_2"/>
    <property type="match status" value="1"/>
</dbReference>
<dbReference type="InterPro" id="IPR000792">
    <property type="entry name" value="Tscrpt_reg_LuxR_C"/>
</dbReference>
<dbReference type="SUPFAM" id="SSF52540">
    <property type="entry name" value="P-loop containing nucleoside triphosphate hydrolases"/>
    <property type="match status" value="1"/>
</dbReference>
<dbReference type="PANTHER" id="PTHR16305:SF35">
    <property type="entry name" value="TRANSCRIPTIONAL ACTIVATOR DOMAIN"/>
    <property type="match status" value="1"/>
</dbReference>
<evidence type="ECO:0000256" key="1">
    <source>
        <dbReference type="ARBA" id="ARBA00022741"/>
    </source>
</evidence>
<dbReference type="RefSeq" id="WP_310060025.1">
    <property type="nucleotide sequence ID" value="NZ_JAVDVQ010000018.1"/>
</dbReference>
<evidence type="ECO:0000256" key="3">
    <source>
        <dbReference type="SAM" id="MobiDB-lite"/>
    </source>
</evidence>
<name>A0ABU1UG02_9MICC</name>
<dbReference type="Gene3D" id="1.25.40.10">
    <property type="entry name" value="Tetratricopeptide repeat domain"/>
    <property type="match status" value="2"/>
</dbReference>
<dbReference type="CDD" id="cd06170">
    <property type="entry name" value="LuxR_C_like"/>
    <property type="match status" value="1"/>
</dbReference>
<evidence type="ECO:0000259" key="4">
    <source>
        <dbReference type="PROSITE" id="PS50043"/>
    </source>
</evidence>
<dbReference type="InterPro" id="IPR041664">
    <property type="entry name" value="AAA_16"/>
</dbReference>
<feature type="compositionally biased region" description="Basic and acidic residues" evidence="3">
    <location>
        <begin position="1015"/>
        <end position="1026"/>
    </location>
</feature>
<keyword evidence="1" id="KW-0547">Nucleotide-binding</keyword>
<reference evidence="5 6" key="1">
    <citation type="submission" date="2023-07" db="EMBL/GenBank/DDBJ databases">
        <title>Sorghum-associated microbial communities from plants grown in Nebraska, USA.</title>
        <authorList>
            <person name="Schachtman D."/>
        </authorList>
    </citation>
    <scope>NUCLEOTIDE SEQUENCE [LARGE SCALE GENOMIC DNA]</scope>
    <source>
        <strain evidence="5 6">BE167</strain>
    </source>
</reference>
<dbReference type="Proteomes" id="UP001252243">
    <property type="component" value="Unassembled WGS sequence"/>
</dbReference>
<dbReference type="InterPro" id="IPR027417">
    <property type="entry name" value="P-loop_NTPase"/>
</dbReference>
<dbReference type="Pfam" id="PF13191">
    <property type="entry name" value="AAA_16"/>
    <property type="match status" value="1"/>
</dbReference>
<sequence>MPADYTEPKSGAVRDRGITSREWEVLQAVLDHLTNGEIAAALGISVRTVESHVSNLLTKFEVPDRSGLVAAVRAHQSADPVRIEAPPSLLRMANAGEFVGRGPELQKLHNEWRAVQGGAQRLVLVSGDAGIGKSRLVAEFARQLLVIDHPLVLHGRCDEDVAGPFEAVGQALAPYLRACDPGRLAAELGDLAEDLSRIVPNSGLRLPRVPVDALRADPHFIRSRLFDAVTRVFRQASMSSPLLFAVDDLHWAPEPTLLLLRHLMQREMLERTLVICTLRPKYSSDALIDFLGELRRGATPVQIELGGLHRLEVAQLLGRDDGSPLSPDDVFSERLAYDIYSETRGNPLYARELIRSLGEDSGPRSAGSADVPHGVKDIVAARVRRLKQETQTLLGMAAVLGQTFELNVLQRLAEADDQSLLEGVEEATQAQLLYDVTAASPDAVERYEFVHAIVRKAIIESVSPARVRRIHAAAAAALEHLYSHTLEERADEIARHLVQAGPISDRQNILRYLTMAGRAALNSSAAEEGLRYLNQAMVIMDTADASERAELWFQRGLALRMVGRWPDSVASLRSALNIYAEVGDLKAISRTSCEATYTMFWFFRMSEARELAAYGLKMLDGHEGAERGRLLGALSFAQAWSGDYDSSVENIHEELDIASRLEDAELRGHALAIRAMQLPAFLEHKDAASAGYEALEILRDSDDVWTLTSMLGFLNYTLVGLGRLEEARAVGAELAPLAVRVGNYAAQQQHTRMNAMVEFFQEGSPVALEKFARKDLAFCTAVGLATPEHSLAWLGLAKFLAGEWEEAKDAYAAALETEADTGMVGWGWSSLFELLAYMGDSQAAMDLFEKNRNTLPHLDQANTCGSWVAALTAVEGLVVLGDLDQAAALLPAIEQCIQRTGVVCIEFRGGRLVKRSAAIAAAAAGDWARAEKYFQEARRDAETMPHVVERAHTLRFHGKMLLQTGQDGSSARAESYLQEARAAYAKLGMPRHVELCDLDMAHLPPFPQPGTLSPLEDRSGGEYDPH</sequence>
<feature type="region of interest" description="Disordered" evidence="3">
    <location>
        <begin position="1007"/>
        <end position="1026"/>
    </location>
</feature>
<proteinExistence type="predicted"/>
<evidence type="ECO:0000256" key="2">
    <source>
        <dbReference type="ARBA" id="ARBA00022840"/>
    </source>
</evidence>
<keyword evidence="5" id="KW-0238">DNA-binding</keyword>
<organism evidence="5 6">
    <name type="scientific">Arthrobacter ginsengisoli</name>
    <dbReference type="NCBI Taxonomy" id="1356565"/>
    <lineage>
        <taxon>Bacteria</taxon>
        <taxon>Bacillati</taxon>
        <taxon>Actinomycetota</taxon>
        <taxon>Actinomycetes</taxon>
        <taxon>Micrococcales</taxon>
        <taxon>Micrococcaceae</taxon>
        <taxon>Arthrobacter</taxon>
    </lineage>
</organism>
<dbReference type="EMBL" id="JAVDVQ010000018">
    <property type="protein sequence ID" value="MDR7084124.1"/>
    <property type="molecule type" value="Genomic_DNA"/>
</dbReference>
<dbReference type="Pfam" id="PF00196">
    <property type="entry name" value="GerE"/>
    <property type="match status" value="1"/>
</dbReference>
<protein>
    <submittedName>
        <fullName evidence="5">DNA-binding CsgD family transcriptional regulator/tetratricopeptide (TPR) repeat protein</fullName>
    </submittedName>
</protein>
<dbReference type="PRINTS" id="PR00038">
    <property type="entry name" value="HTHLUXR"/>
</dbReference>
<dbReference type="SUPFAM" id="SSF46894">
    <property type="entry name" value="C-terminal effector domain of the bipartite response regulators"/>
    <property type="match status" value="1"/>
</dbReference>
<keyword evidence="2" id="KW-0067">ATP-binding</keyword>
<dbReference type="Gene3D" id="1.10.10.10">
    <property type="entry name" value="Winged helix-like DNA-binding domain superfamily/Winged helix DNA-binding domain"/>
    <property type="match status" value="1"/>
</dbReference>
<dbReference type="SUPFAM" id="SSF48452">
    <property type="entry name" value="TPR-like"/>
    <property type="match status" value="2"/>
</dbReference>
<dbReference type="SMART" id="SM00421">
    <property type="entry name" value="HTH_LUXR"/>
    <property type="match status" value="1"/>
</dbReference>
<dbReference type="GO" id="GO:0003677">
    <property type="term" value="F:DNA binding"/>
    <property type="evidence" value="ECO:0007669"/>
    <property type="project" value="UniProtKB-KW"/>
</dbReference>
<comment type="caution">
    <text evidence="5">The sequence shown here is derived from an EMBL/GenBank/DDBJ whole genome shotgun (WGS) entry which is preliminary data.</text>
</comment>
<dbReference type="InterPro" id="IPR036388">
    <property type="entry name" value="WH-like_DNA-bd_sf"/>
</dbReference>
<feature type="domain" description="HTH luxR-type" evidence="4">
    <location>
        <begin position="11"/>
        <end position="76"/>
    </location>
</feature>